<dbReference type="GO" id="GO:0042597">
    <property type="term" value="C:periplasmic space"/>
    <property type="evidence" value="ECO:0007669"/>
    <property type="project" value="UniProtKB-SubCell"/>
</dbReference>
<dbReference type="GO" id="GO:0055085">
    <property type="term" value="P:transmembrane transport"/>
    <property type="evidence" value="ECO:0007669"/>
    <property type="project" value="InterPro"/>
</dbReference>
<dbReference type="PROSITE" id="PS51318">
    <property type="entry name" value="TAT"/>
    <property type="match status" value="1"/>
</dbReference>
<keyword evidence="5" id="KW-0574">Periplasm</keyword>
<evidence type="ECO:0000256" key="2">
    <source>
        <dbReference type="ARBA" id="ARBA00008520"/>
    </source>
</evidence>
<dbReference type="PRINTS" id="PR00909">
    <property type="entry name" value="SPERMDNBNDNG"/>
</dbReference>
<comment type="caution">
    <text evidence="7">The sequence shown here is derived from an EMBL/GenBank/DDBJ whole genome shotgun (WGS) entry which is preliminary data.</text>
</comment>
<dbReference type="PANTHER" id="PTHR30222:SF17">
    <property type="entry name" value="SPERMIDINE_PUTRESCINE-BINDING PERIPLASMIC PROTEIN"/>
    <property type="match status" value="1"/>
</dbReference>
<dbReference type="EMBL" id="WVIE01000016">
    <property type="protein sequence ID" value="NDJ18505.1"/>
    <property type="molecule type" value="Genomic_DNA"/>
</dbReference>
<dbReference type="PROSITE" id="PS01037">
    <property type="entry name" value="SBP_BACTERIAL_1"/>
    <property type="match status" value="1"/>
</dbReference>
<keyword evidence="4" id="KW-0732">Signal</keyword>
<protein>
    <submittedName>
        <fullName evidence="7">Extracellular solute-binding protein</fullName>
    </submittedName>
</protein>
<dbReference type="RefSeq" id="WP_162424028.1">
    <property type="nucleotide sequence ID" value="NZ_WVIE01000016.1"/>
</dbReference>
<accession>A0A8J7Z3A4</accession>
<reference evidence="7" key="1">
    <citation type="submission" date="2019-12" db="EMBL/GenBank/DDBJ databases">
        <title>High-Quality draft genome sequences of three cyanobacteria isolated from the limestone walls of the Old Cathedral of Coimbra.</title>
        <authorList>
            <person name="Tiago I."/>
            <person name="Soares F."/>
            <person name="Portugal A."/>
        </authorList>
    </citation>
    <scope>NUCLEOTIDE SEQUENCE</scope>
    <source>
        <strain evidence="7">A</strain>
    </source>
</reference>
<sequence>MSNRAFQLSRRRFLHHAIAGASGAALSGCGWTLAKVQTEQVAQDSSGDLHIYTWSSYIDQELVNAFREKTGINVVFDIFDSNETMLATFQAGKGSLYSIIYPSDYKVSQMIQLGLLSELERSRLDGLTNLLPRFQQSVHDPGNRYSVPVSWGTTGLLYNSEKLTDAPTDWTYLWDNKTRLTRRITLMDDVREVMGAALRSLGFSYNSTNPTEIKQAYERLQELKPTIATFTTDAWRDQILAGDLLISMCYSADAVNAMEQNKALRYVIPKSGTSIWSDTMVIPKTAPNREAAYAWISFMLQPEVAATVTERLFFATPNSAAFQQLPEALRLNVSLFPSPADIGQSEAIAPIKKPILELYDQYWTKLTSS</sequence>
<dbReference type="InterPro" id="IPR006059">
    <property type="entry name" value="SBP"/>
</dbReference>
<dbReference type="AlphaFoldDB" id="A0A8J7Z3A4"/>
<dbReference type="InterPro" id="IPR006061">
    <property type="entry name" value="SBP_1_CS"/>
</dbReference>
<evidence type="ECO:0000256" key="4">
    <source>
        <dbReference type="ARBA" id="ARBA00022729"/>
    </source>
</evidence>
<dbReference type="Pfam" id="PF13416">
    <property type="entry name" value="SBP_bac_8"/>
    <property type="match status" value="1"/>
</dbReference>
<dbReference type="InterPro" id="IPR001188">
    <property type="entry name" value="Sperm_putr-bd"/>
</dbReference>
<evidence type="ECO:0000313" key="8">
    <source>
        <dbReference type="Proteomes" id="UP000646053"/>
    </source>
</evidence>
<dbReference type="SUPFAM" id="SSF53850">
    <property type="entry name" value="Periplasmic binding protein-like II"/>
    <property type="match status" value="1"/>
</dbReference>
<dbReference type="Gene3D" id="3.40.190.10">
    <property type="entry name" value="Periplasmic binding protein-like II"/>
    <property type="match status" value="2"/>
</dbReference>
<evidence type="ECO:0000256" key="5">
    <source>
        <dbReference type="ARBA" id="ARBA00022764"/>
    </source>
</evidence>
<evidence type="ECO:0000313" key="7">
    <source>
        <dbReference type="EMBL" id="NDJ18505.1"/>
    </source>
</evidence>
<dbReference type="Proteomes" id="UP000646053">
    <property type="component" value="Unassembled WGS sequence"/>
</dbReference>
<dbReference type="PROSITE" id="PS51257">
    <property type="entry name" value="PROKAR_LIPOPROTEIN"/>
    <property type="match status" value="1"/>
</dbReference>
<comment type="similarity">
    <text evidence="2">Belongs to the bacterial solute-binding protein 1 family.</text>
</comment>
<dbReference type="InterPro" id="IPR006311">
    <property type="entry name" value="TAT_signal"/>
</dbReference>
<comment type="subcellular location">
    <subcellularLocation>
        <location evidence="1">Periplasm</location>
    </subcellularLocation>
</comment>
<feature type="binding site" evidence="6">
    <location>
        <position position="105"/>
    </location>
    <ligand>
        <name>spermidine</name>
        <dbReference type="ChEBI" id="CHEBI:57834"/>
    </ligand>
</feature>
<dbReference type="PANTHER" id="PTHR30222">
    <property type="entry name" value="SPERMIDINE/PUTRESCINE-BINDING PERIPLASMIC PROTEIN"/>
    <property type="match status" value="1"/>
</dbReference>
<keyword evidence="3" id="KW-0813">Transport</keyword>
<evidence type="ECO:0000256" key="6">
    <source>
        <dbReference type="PIRSR" id="PIRSR019574-1"/>
    </source>
</evidence>
<dbReference type="PIRSF" id="PIRSF019574">
    <property type="entry name" value="Periplasmic_polyamine_BP"/>
    <property type="match status" value="1"/>
</dbReference>
<feature type="binding site" evidence="6">
    <location>
        <begin position="189"/>
        <end position="192"/>
    </location>
    <ligand>
        <name>spermidine</name>
        <dbReference type="ChEBI" id="CHEBI:57834"/>
    </ligand>
</feature>
<dbReference type="GO" id="GO:0015846">
    <property type="term" value="P:polyamine transport"/>
    <property type="evidence" value="ECO:0007669"/>
    <property type="project" value="InterPro"/>
</dbReference>
<dbReference type="GO" id="GO:0019808">
    <property type="term" value="F:polyamine binding"/>
    <property type="evidence" value="ECO:0007669"/>
    <property type="project" value="InterPro"/>
</dbReference>
<evidence type="ECO:0000256" key="3">
    <source>
        <dbReference type="ARBA" id="ARBA00022448"/>
    </source>
</evidence>
<proteinExistence type="inferred from homology"/>
<name>A0A8J7Z3A4_9CYAN</name>
<evidence type="ECO:0000256" key="1">
    <source>
        <dbReference type="ARBA" id="ARBA00004418"/>
    </source>
</evidence>
<organism evidence="7 8">
    <name type="scientific">Myxacorys almedinensis A</name>
    <dbReference type="NCBI Taxonomy" id="2690445"/>
    <lineage>
        <taxon>Bacteria</taxon>
        <taxon>Bacillati</taxon>
        <taxon>Cyanobacteriota</taxon>
        <taxon>Cyanophyceae</taxon>
        <taxon>Leptolyngbyales</taxon>
        <taxon>Leptolyngbyaceae</taxon>
        <taxon>Myxacorys</taxon>
        <taxon>Myxacorys almedinensis</taxon>
    </lineage>
</organism>
<gene>
    <name evidence="7" type="ORF">GS601_14590</name>
</gene>
<dbReference type="CDD" id="cd13590">
    <property type="entry name" value="PBP2_PotD_PotF_like"/>
    <property type="match status" value="1"/>
</dbReference>
<keyword evidence="8" id="KW-1185">Reference proteome</keyword>